<evidence type="ECO:0000256" key="1">
    <source>
        <dbReference type="SAM" id="MobiDB-lite"/>
    </source>
</evidence>
<dbReference type="VEuPathDB" id="FungiDB:PGTG_22158"/>
<evidence type="ECO:0000313" key="3">
    <source>
        <dbReference type="Proteomes" id="UP000008783"/>
    </source>
</evidence>
<dbReference type="GeneID" id="13541758"/>
<reference evidence="3" key="1">
    <citation type="journal article" date="2011" name="Proc. Natl. Acad. Sci. U.S.A.">
        <title>Obligate biotrophy features unraveled by the genomic analysis of rust fungi.</title>
        <authorList>
            <person name="Duplessis S."/>
            <person name="Cuomo C.A."/>
            <person name="Lin Y.-C."/>
            <person name="Aerts A."/>
            <person name="Tisserant E."/>
            <person name="Veneault-Fourrey C."/>
            <person name="Joly D.L."/>
            <person name="Hacquard S."/>
            <person name="Amselem J."/>
            <person name="Cantarel B.L."/>
            <person name="Chiu R."/>
            <person name="Coutinho P.M."/>
            <person name="Feau N."/>
            <person name="Field M."/>
            <person name="Frey P."/>
            <person name="Gelhaye E."/>
            <person name="Goldberg J."/>
            <person name="Grabherr M.G."/>
            <person name="Kodira C.D."/>
            <person name="Kohler A."/>
            <person name="Kuees U."/>
            <person name="Lindquist E.A."/>
            <person name="Lucas S.M."/>
            <person name="Mago R."/>
            <person name="Mauceli E."/>
            <person name="Morin E."/>
            <person name="Murat C."/>
            <person name="Pangilinan J.L."/>
            <person name="Park R."/>
            <person name="Pearson M."/>
            <person name="Quesneville H."/>
            <person name="Rouhier N."/>
            <person name="Sakthikumar S."/>
            <person name="Salamov A.A."/>
            <person name="Schmutz J."/>
            <person name="Selles B."/>
            <person name="Shapiro H."/>
            <person name="Tanguay P."/>
            <person name="Tuskan G.A."/>
            <person name="Henrissat B."/>
            <person name="Van de Peer Y."/>
            <person name="Rouze P."/>
            <person name="Ellis J.G."/>
            <person name="Dodds P.N."/>
            <person name="Schein J.E."/>
            <person name="Zhong S."/>
            <person name="Hamelin R.C."/>
            <person name="Grigoriev I.V."/>
            <person name="Szabo L.J."/>
            <person name="Martin F."/>
        </authorList>
    </citation>
    <scope>NUCLEOTIDE SEQUENCE [LARGE SCALE GENOMIC DNA]</scope>
    <source>
        <strain evidence="3">CRL 75-36-700-3 / race SCCL</strain>
    </source>
</reference>
<dbReference type="HOGENOM" id="CLU_2590914_0_0_1"/>
<feature type="region of interest" description="Disordered" evidence="1">
    <location>
        <begin position="1"/>
        <end position="80"/>
    </location>
</feature>
<evidence type="ECO:0000313" key="2">
    <source>
        <dbReference type="EMBL" id="EHS64281.1"/>
    </source>
</evidence>
<dbReference type="InParanoid" id="H6QTR6"/>
<keyword evidence="3" id="KW-1185">Reference proteome</keyword>
<feature type="compositionally biased region" description="Polar residues" evidence="1">
    <location>
        <begin position="31"/>
        <end position="41"/>
    </location>
</feature>
<dbReference type="Proteomes" id="UP000008783">
    <property type="component" value="Unassembled WGS sequence"/>
</dbReference>
<organism evidence="2 3">
    <name type="scientific">Puccinia graminis f. sp. tritici (strain CRL 75-36-700-3 / race SCCL)</name>
    <name type="common">Black stem rust fungus</name>
    <dbReference type="NCBI Taxonomy" id="418459"/>
    <lineage>
        <taxon>Eukaryota</taxon>
        <taxon>Fungi</taxon>
        <taxon>Dikarya</taxon>
        <taxon>Basidiomycota</taxon>
        <taxon>Pucciniomycotina</taxon>
        <taxon>Pucciniomycetes</taxon>
        <taxon>Pucciniales</taxon>
        <taxon>Pucciniaceae</taxon>
        <taxon>Puccinia</taxon>
    </lineage>
</organism>
<proteinExistence type="predicted"/>
<gene>
    <name evidence="2" type="ORF">PGTG_22158</name>
</gene>
<protein>
    <submittedName>
        <fullName evidence="2">Uncharacterized protein</fullName>
    </submittedName>
</protein>
<name>H6QTR6_PUCGT</name>
<feature type="compositionally biased region" description="Polar residues" evidence="1">
    <location>
        <begin position="66"/>
        <end position="80"/>
    </location>
</feature>
<sequence>MSISGDLCRLSRWTSSSDRATTSLEPEVKKTSSNQTSTKIQNPVLPIPGGLRDPTRMRRPVDQGIHESSSGSENLKNAFD</sequence>
<dbReference type="RefSeq" id="XP_003889108.1">
    <property type="nucleotide sequence ID" value="XM_003889059.1"/>
</dbReference>
<dbReference type="KEGG" id="pgr:PGTG_22158"/>
<feature type="compositionally biased region" description="Polar residues" evidence="1">
    <location>
        <begin position="12"/>
        <end position="24"/>
    </location>
</feature>
<feature type="compositionally biased region" description="Basic and acidic residues" evidence="1">
    <location>
        <begin position="53"/>
        <end position="65"/>
    </location>
</feature>
<accession>H6QTR6</accession>
<dbReference type="AlphaFoldDB" id="H6QTR6"/>
<dbReference type="EMBL" id="DS178320">
    <property type="protein sequence ID" value="EHS64281.1"/>
    <property type="molecule type" value="Genomic_DNA"/>
</dbReference>